<accession>A0A1V8T8B1</accession>
<keyword evidence="5" id="KW-1185">Reference proteome</keyword>
<organism evidence="4 5">
    <name type="scientific">Cryoendolithus antarcticus</name>
    <dbReference type="NCBI Taxonomy" id="1507870"/>
    <lineage>
        <taxon>Eukaryota</taxon>
        <taxon>Fungi</taxon>
        <taxon>Dikarya</taxon>
        <taxon>Ascomycota</taxon>
        <taxon>Pezizomycotina</taxon>
        <taxon>Dothideomycetes</taxon>
        <taxon>Dothideomycetidae</taxon>
        <taxon>Cladosporiales</taxon>
        <taxon>Cladosporiaceae</taxon>
        <taxon>Cryoendolithus</taxon>
    </lineage>
</organism>
<dbReference type="InterPro" id="IPR011990">
    <property type="entry name" value="TPR-like_helical_dom_sf"/>
</dbReference>
<protein>
    <recommendedName>
        <fullName evidence="3">F-box domain-containing protein</fullName>
    </recommendedName>
</protein>
<dbReference type="SUPFAM" id="SSF52047">
    <property type="entry name" value="RNI-like"/>
    <property type="match status" value="1"/>
</dbReference>
<keyword evidence="1" id="KW-0677">Repeat</keyword>
<dbReference type="Proteomes" id="UP000192596">
    <property type="component" value="Unassembled WGS sequence"/>
</dbReference>
<dbReference type="OrthoDB" id="629492at2759"/>
<evidence type="ECO:0000313" key="4">
    <source>
        <dbReference type="EMBL" id="OQO07412.1"/>
    </source>
</evidence>
<dbReference type="Gene3D" id="1.25.40.10">
    <property type="entry name" value="Tetratricopeptide repeat domain"/>
    <property type="match status" value="1"/>
</dbReference>
<dbReference type="PROSITE" id="PS50181">
    <property type="entry name" value="FBOX"/>
    <property type="match status" value="1"/>
</dbReference>
<evidence type="ECO:0000259" key="3">
    <source>
        <dbReference type="PROSITE" id="PS50181"/>
    </source>
</evidence>
<dbReference type="STRING" id="1507870.A0A1V8T8B1"/>
<dbReference type="SMART" id="SM00256">
    <property type="entry name" value="FBOX"/>
    <property type="match status" value="1"/>
</dbReference>
<sequence>MSHFQDQGRAAYKRKDYAKAIELFDRAVGRSPSSQLYDNRAACHEKLHDLPAALADAKKTIQLAREGPTGYLRAGRVLLKMEKRETAAEIYSYGMRSIKHVGQGYELLRKAQKDLMNELSPPKSVDPLTMLPPELAVQVLEYLSFKQLMKVCLVSKEWTKFIRSNPDLWTYLDLSGANRKVGTKFISRAINIARTRMKKAYLYNLYDADKVLRTITTQCPVEDLTLRYMMLQSSDLTKSLSALTTLRRLHIGHKMQILIQPFYDLLSAAVNLKELRCDDLVACHSVPGNAGPFEKMARLTDLDVTWQHFIAEWSVVFGGLLSRPVYFPDLRRLRIDGPMQSRIELTHLEHFVHLEHLELRAQLNSTSGWRLPAALKTLHIDQGNAKCSNFFDADSAEPQYWPTPQLETLVMKGMRTSYLMDCLKWLDNTNDIEHPTQLHTLYVTGCELQVPSDGDSAGEAVNRALKHPRLSSLTHMSFEECSFCDDTVIDAIAEALPKLRVLDVSKTNITGVGVKRIVQSGALKELIVNDCRNLGHDAVVWARSKGVKVECSSSDVSGKSKKVWY</sequence>
<feature type="domain" description="F-box" evidence="3">
    <location>
        <begin position="125"/>
        <end position="172"/>
    </location>
</feature>
<dbReference type="EMBL" id="NAJO01000014">
    <property type="protein sequence ID" value="OQO07412.1"/>
    <property type="molecule type" value="Genomic_DNA"/>
</dbReference>
<reference evidence="5" key="1">
    <citation type="submission" date="2017-03" db="EMBL/GenBank/DDBJ databases">
        <title>Genomes of endolithic fungi from Antarctica.</title>
        <authorList>
            <person name="Coleine C."/>
            <person name="Masonjones S."/>
            <person name="Stajich J.E."/>
        </authorList>
    </citation>
    <scope>NUCLEOTIDE SEQUENCE [LARGE SCALE GENOMIC DNA]</scope>
    <source>
        <strain evidence="5">CCFEE 5527</strain>
    </source>
</reference>
<dbReference type="AlphaFoldDB" id="A0A1V8T8B1"/>
<dbReference type="InterPro" id="IPR019734">
    <property type="entry name" value="TPR_rpt"/>
</dbReference>
<dbReference type="InterPro" id="IPR032675">
    <property type="entry name" value="LRR_dom_sf"/>
</dbReference>
<dbReference type="PANTHER" id="PTHR22904:SF523">
    <property type="entry name" value="STRESS-INDUCED-PHOSPHOPROTEIN 1"/>
    <property type="match status" value="1"/>
</dbReference>
<keyword evidence="2" id="KW-0802">TPR repeat</keyword>
<dbReference type="SUPFAM" id="SSF81383">
    <property type="entry name" value="F-box domain"/>
    <property type="match status" value="1"/>
</dbReference>
<dbReference type="InterPro" id="IPR001810">
    <property type="entry name" value="F-box_dom"/>
</dbReference>
<proteinExistence type="predicted"/>
<dbReference type="Gene3D" id="1.20.1280.50">
    <property type="match status" value="1"/>
</dbReference>
<dbReference type="InterPro" id="IPR036047">
    <property type="entry name" value="F-box-like_dom_sf"/>
</dbReference>
<dbReference type="GO" id="GO:0051879">
    <property type="term" value="F:Hsp90 protein binding"/>
    <property type="evidence" value="ECO:0007669"/>
    <property type="project" value="TreeGrafter"/>
</dbReference>
<dbReference type="Pfam" id="PF12937">
    <property type="entry name" value="F-box-like"/>
    <property type="match status" value="1"/>
</dbReference>
<dbReference type="PANTHER" id="PTHR22904">
    <property type="entry name" value="TPR REPEAT CONTAINING PROTEIN"/>
    <property type="match status" value="1"/>
</dbReference>
<dbReference type="SUPFAM" id="SSF48452">
    <property type="entry name" value="TPR-like"/>
    <property type="match status" value="1"/>
</dbReference>
<dbReference type="Gene3D" id="3.80.10.10">
    <property type="entry name" value="Ribonuclease Inhibitor"/>
    <property type="match status" value="2"/>
</dbReference>
<evidence type="ECO:0000256" key="2">
    <source>
        <dbReference type="ARBA" id="ARBA00022803"/>
    </source>
</evidence>
<evidence type="ECO:0000313" key="5">
    <source>
        <dbReference type="Proteomes" id="UP000192596"/>
    </source>
</evidence>
<comment type="caution">
    <text evidence="4">The sequence shown here is derived from an EMBL/GenBank/DDBJ whole genome shotgun (WGS) entry which is preliminary data.</text>
</comment>
<gene>
    <name evidence="4" type="ORF">B0A48_07109</name>
</gene>
<dbReference type="InParanoid" id="A0A1V8T8B1"/>
<name>A0A1V8T8B1_9PEZI</name>
<evidence type="ECO:0000256" key="1">
    <source>
        <dbReference type="ARBA" id="ARBA00022737"/>
    </source>
</evidence>
<dbReference type="SMART" id="SM00028">
    <property type="entry name" value="TPR"/>
    <property type="match status" value="3"/>
</dbReference>